<protein>
    <recommendedName>
        <fullName evidence="4">DUF4806 domain-containing protein</fullName>
    </recommendedName>
</protein>
<comment type="caution">
    <text evidence="2">The sequence shown here is derived from an EMBL/GenBank/DDBJ whole genome shotgun (WGS) entry which is preliminary data.</text>
</comment>
<evidence type="ECO:0000313" key="3">
    <source>
        <dbReference type="Proteomes" id="UP000198287"/>
    </source>
</evidence>
<reference evidence="2 3" key="1">
    <citation type="submission" date="2015-12" db="EMBL/GenBank/DDBJ databases">
        <title>The genome of Folsomia candida.</title>
        <authorList>
            <person name="Faddeeva A."/>
            <person name="Derks M.F."/>
            <person name="Anvar Y."/>
            <person name="Smit S."/>
            <person name="Van Straalen N."/>
            <person name="Roelofs D."/>
        </authorList>
    </citation>
    <scope>NUCLEOTIDE SEQUENCE [LARGE SCALE GENOMIC DNA]</scope>
    <source>
        <strain evidence="2 3">VU population</strain>
        <tissue evidence="2">Whole body</tissue>
    </source>
</reference>
<feature type="compositionally biased region" description="Polar residues" evidence="1">
    <location>
        <begin position="649"/>
        <end position="662"/>
    </location>
</feature>
<dbReference type="PANTHER" id="PTHR33053:SF24">
    <property type="entry name" value="TRANSPOSASE DOMAIN-CONTAINING PROTEIN"/>
    <property type="match status" value="1"/>
</dbReference>
<proteinExistence type="predicted"/>
<dbReference type="Proteomes" id="UP000198287">
    <property type="component" value="Unassembled WGS sequence"/>
</dbReference>
<sequence length="1020" mass="114806">MRKTVVGKRRILQRAKQEFKKVSINTFRQPPPPTLIQPAIVLEYHGGQETYNISGSSASESFDDITPEFSSDDSDQAEVIQRPPDASATSILENLKSLAFEHSVNHTQLTALLKILKVHDCFSIFPADSRTLIKQLDICVPTEIVPPGEYVHFGLTPYVRQILQLRPNLTSLQLQVNIDGLQIYKSCQLAFWPILGYFCGLECKPFVIGAYCGSKKPESVDNYLQKFIPIKGHNGYHGCDKCYVVGKSINRRMSYFDTNKALRSDSDFRNLKDTDHHTSTTCLTEISRFDMINGFPIDYMHLVCLGVVKKLLKLWTTGKPKDQKLSSFQISKISEKLKESRKFTPSEFSRKPRPLEEIDRWKATEFRHFLLYTGPTILKKIISSDNYRLFLSLSIAIRILCSSELHVSHNSYAKSLLVYFVQGFKSIYGEDRVSYNIHGLVHLTEDVKRFGILDKFSAFKFENKLGSLRKLVRTPNLPLQQLKRRLLEKDLKLEFNQVSSSCLSNEHSVGPLTGNIIVSSEVIILIGYKYQNLRSLFTEPCSSKLIQIFVAGEPDYELSKISTTDILYKCQLPRMFYIVEMTDAGTAWVAIVPRSYFHEGKSAWPKGKDAATIVKSGKPPKQTYPRYDARILHAYETYDEARKKIVAAEQTSDLSGAENNDLPNKRARIRQPPMPVGSDGDSDDSENERVVKKAKVVRPIGSSNVNSADMSTLPPMPLLNLPEAEHIGPDADLPAGGQTSSFGDGGGTSSLLNEDTPPAINTVVPAPLRVDVEYNQVSHNAIGGLEWTISDTSTPIFVTNIQAEQWNKLLQDVSNIKITLNNIDKKLDNILTKDSAPKGPPIIKNPFEKLDEFTTFDESLLNNDELQLKLKCHLVCGVGGKVPEVVSGMLKKLFTDKLALDISLKGYKGNYNFSATVSFKVMSDSAMDKIPDVTEKEISKAMISWFQHASDRLKTKKNSSAYHYDINMTSLTDMNEIYQGYPMELESVSLNDIATMSTRASRRYQKSRNSDPQRTYTDMN</sequence>
<dbReference type="AlphaFoldDB" id="A0A226CUQ6"/>
<accession>A0A226CUQ6</accession>
<feature type="region of interest" description="Disordered" evidence="1">
    <location>
        <begin position="649"/>
        <end position="690"/>
    </location>
</feature>
<evidence type="ECO:0008006" key="4">
    <source>
        <dbReference type="Google" id="ProtNLM"/>
    </source>
</evidence>
<evidence type="ECO:0000313" key="2">
    <source>
        <dbReference type="EMBL" id="OXA37132.1"/>
    </source>
</evidence>
<dbReference type="OMA" id="IFAICAD"/>
<gene>
    <name evidence="2" type="ORF">Fcan01_28093</name>
</gene>
<organism evidence="2 3">
    <name type="scientific">Folsomia candida</name>
    <name type="common">Springtail</name>
    <dbReference type="NCBI Taxonomy" id="158441"/>
    <lineage>
        <taxon>Eukaryota</taxon>
        <taxon>Metazoa</taxon>
        <taxon>Ecdysozoa</taxon>
        <taxon>Arthropoda</taxon>
        <taxon>Hexapoda</taxon>
        <taxon>Collembola</taxon>
        <taxon>Entomobryomorpha</taxon>
        <taxon>Isotomoidea</taxon>
        <taxon>Isotomidae</taxon>
        <taxon>Proisotominae</taxon>
        <taxon>Folsomia</taxon>
    </lineage>
</organism>
<dbReference type="OrthoDB" id="7988731at2759"/>
<keyword evidence="3" id="KW-1185">Reference proteome</keyword>
<evidence type="ECO:0000256" key="1">
    <source>
        <dbReference type="SAM" id="MobiDB-lite"/>
    </source>
</evidence>
<feature type="region of interest" description="Disordered" evidence="1">
    <location>
        <begin position="734"/>
        <end position="758"/>
    </location>
</feature>
<dbReference type="PANTHER" id="PTHR33053">
    <property type="entry name" value="PROTEIN, PUTATIVE-RELATED"/>
    <property type="match status" value="1"/>
</dbReference>
<feature type="region of interest" description="Disordered" evidence="1">
    <location>
        <begin position="999"/>
        <end position="1020"/>
    </location>
</feature>
<name>A0A226CUQ6_FOLCA</name>
<dbReference type="EMBL" id="LNIX01000064">
    <property type="protein sequence ID" value="OXA37132.1"/>
    <property type="molecule type" value="Genomic_DNA"/>
</dbReference>
<dbReference type="STRING" id="158441.A0A226CUQ6"/>
<feature type="compositionally biased region" description="Polar residues" evidence="1">
    <location>
        <begin position="1010"/>
        <end position="1020"/>
    </location>
</feature>